<name>A0A8H3ESU2_9LECA</name>
<protein>
    <submittedName>
        <fullName evidence="8">Mediator complex subunit</fullName>
    </submittedName>
</protein>
<comment type="subcellular location">
    <subcellularLocation>
        <location evidence="1">Nucleus</location>
    </subcellularLocation>
</comment>
<organism evidence="8 9">
    <name type="scientific">Imshaugia aleurites</name>
    <dbReference type="NCBI Taxonomy" id="172621"/>
    <lineage>
        <taxon>Eukaryota</taxon>
        <taxon>Fungi</taxon>
        <taxon>Dikarya</taxon>
        <taxon>Ascomycota</taxon>
        <taxon>Pezizomycotina</taxon>
        <taxon>Lecanoromycetes</taxon>
        <taxon>OSLEUM clade</taxon>
        <taxon>Lecanoromycetidae</taxon>
        <taxon>Lecanorales</taxon>
        <taxon>Lecanorineae</taxon>
        <taxon>Parmeliaceae</taxon>
        <taxon>Imshaugia</taxon>
    </lineage>
</organism>
<keyword evidence="5" id="KW-0804">Transcription</keyword>
<evidence type="ECO:0000256" key="3">
    <source>
        <dbReference type="ARBA" id="ARBA00023015"/>
    </source>
</evidence>
<dbReference type="PANTHER" id="PTHR13224:SF6">
    <property type="entry name" value="MEDIATOR OF RNA POLYMERASE II TRANSCRIPTION SUBUNIT 16"/>
    <property type="match status" value="1"/>
</dbReference>
<evidence type="ECO:0000256" key="5">
    <source>
        <dbReference type="ARBA" id="ARBA00023163"/>
    </source>
</evidence>
<evidence type="ECO:0000256" key="1">
    <source>
        <dbReference type="ARBA" id="ARBA00004123"/>
    </source>
</evidence>
<feature type="domain" description="Mediator complex subunit 16 C-terminal" evidence="7">
    <location>
        <begin position="306"/>
        <end position="392"/>
    </location>
</feature>
<evidence type="ECO:0000256" key="6">
    <source>
        <dbReference type="ARBA" id="ARBA00023242"/>
    </source>
</evidence>
<evidence type="ECO:0000256" key="2">
    <source>
        <dbReference type="ARBA" id="ARBA00006543"/>
    </source>
</evidence>
<reference evidence="8" key="1">
    <citation type="submission" date="2021-03" db="EMBL/GenBank/DDBJ databases">
        <authorList>
            <person name="Tagirdzhanova G."/>
        </authorList>
    </citation>
    <scope>NUCLEOTIDE SEQUENCE</scope>
</reference>
<comment type="caution">
    <text evidence="8">The sequence shown here is derived from an EMBL/GenBank/DDBJ whole genome shotgun (WGS) entry which is preliminary data.</text>
</comment>
<evidence type="ECO:0000256" key="4">
    <source>
        <dbReference type="ARBA" id="ARBA00023159"/>
    </source>
</evidence>
<evidence type="ECO:0000313" key="9">
    <source>
        <dbReference type="Proteomes" id="UP000664534"/>
    </source>
</evidence>
<keyword evidence="9" id="KW-1185">Reference proteome</keyword>
<dbReference type="EMBL" id="CAJPDT010000006">
    <property type="protein sequence ID" value="CAF9909793.1"/>
    <property type="molecule type" value="Genomic_DNA"/>
</dbReference>
<proteinExistence type="inferred from homology"/>
<dbReference type="GO" id="GO:0016592">
    <property type="term" value="C:mediator complex"/>
    <property type="evidence" value="ECO:0007669"/>
    <property type="project" value="TreeGrafter"/>
</dbReference>
<evidence type="ECO:0000313" key="8">
    <source>
        <dbReference type="EMBL" id="CAF9909793.1"/>
    </source>
</evidence>
<evidence type="ECO:0000259" key="7">
    <source>
        <dbReference type="Pfam" id="PF20719"/>
    </source>
</evidence>
<keyword evidence="4" id="KW-0010">Activator</keyword>
<accession>A0A8H3ESU2</accession>
<gene>
    <name evidence="8" type="primary">SIN4_2</name>
    <name evidence="8" type="ORF">IMSHALPRED_008471</name>
</gene>
<dbReference type="AlphaFoldDB" id="A0A8H3ESU2"/>
<dbReference type="Proteomes" id="UP000664534">
    <property type="component" value="Unassembled WGS sequence"/>
</dbReference>
<sequence>MQSSVASLNNLNNDDLVAALQAFSTQYLHGQTQTGHPRTLFSPDAFKSHFLSELYRTIGVRVDYSIDPQLQQLLQSNQGIILQRCLSIQAALGFAGECHRPSLSAILAWTILNIRSAVMVFMGIISRKPGVENEMGKPETVHVLIGLVSWSMTLISHIVDELFVLGDFLEDNSDGAGNMSLNVLNARIHETNSPALLLLLVSSSRNFLKCNCNPLKAFMQACKSQQSHTALRLAYQELGAVFSKSLVSISQFERLLSQVENNIKSAYQASGIGETERSVVEKNMLIKAEIPEILLETVKNLLTKIAATLKEEVNVAELYFANVASLGLTDDNTSKRWRKQHPLDAMRKIELRGVQTRRCTRCAAVMEDLLPTRTASVMVSQMKHCFCGSWWMVGGEEEGNGMEY</sequence>
<dbReference type="InterPro" id="IPR048338">
    <property type="entry name" value="Mediator_Med16"/>
</dbReference>
<dbReference type="OrthoDB" id="4139168at2759"/>
<dbReference type="Pfam" id="PF20719">
    <property type="entry name" value="Med16_C"/>
    <property type="match status" value="1"/>
</dbReference>
<keyword evidence="3" id="KW-0805">Transcription regulation</keyword>
<comment type="similarity">
    <text evidence="2">Belongs to the Mediator complex subunit 16 family.</text>
</comment>
<dbReference type="GO" id="GO:0045893">
    <property type="term" value="P:positive regulation of DNA-templated transcription"/>
    <property type="evidence" value="ECO:0007669"/>
    <property type="project" value="TreeGrafter"/>
</dbReference>
<keyword evidence="6" id="KW-0539">Nucleus</keyword>
<dbReference type="PANTHER" id="PTHR13224">
    <property type="entry name" value="THYROID HORMONE RECEPTOR-ASSOCIATED PROTEIN-RELATED"/>
    <property type="match status" value="1"/>
</dbReference>
<dbReference type="InterPro" id="IPR048339">
    <property type="entry name" value="Mediator_Med16_C"/>
</dbReference>